<gene>
    <name evidence="1" type="ordered locus">PMT9312_1961</name>
</gene>
<dbReference type="AlphaFoldDB" id="A7FAQ6"/>
<dbReference type="EMBL" id="CP000111">
    <property type="protein sequence ID" value="ABS83230.1"/>
    <property type="molecule type" value="Genomic_DNA"/>
</dbReference>
<protein>
    <submittedName>
        <fullName evidence="1">Uncharacterized protein</fullName>
    </submittedName>
</protein>
<dbReference type="Proteomes" id="UP000002715">
    <property type="component" value="Chromosome"/>
</dbReference>
<proteinExistence type="predicted"/>
<dbReference type="KEGG" id="pmi:PMT9312_1961"/>
<name>A7FAQ6_PROM9</name>
<evidence type="ECO:0000313" key="1">
    <source>
        <dbReference type="EMBL" id="ABS83230.1"/>
    </source>
</evidence>
<dbReference type="HOGENOM" id="CLU_3028763_0_0_3"/>
<accession>A7FAQ6</accession>
<reference evidence="2" key="1">
    <citation type="submission" date="2005-07" db="EMBL/GenBank/DDBJ databases">
        <title>Complete sequence of Prochlorococcus marinus str. MIT 9312.</title>
        <authorList>
            <consortium name="US DOE Joint Genome Institute"/>
            <person name="Copeland A."/>
            <person name="Lucas S."/>
            <person name="Lapidus A."/>
            <person name="Barry K."/>
            <person name="Detter J.C."/>
            <person name="Glavina T."/>
            <person name="Hammon N."/>
            <person name="Israni S."/>
            <person name="Pitluck S."/>
            <person name="Thiel J."/>
            <person name="Schmutz J."/>
            <person name="Larimer F."/>
            <person name="Land M."/>
            <person name="Kyrpides N."/>
            <person name="Lykidis A."/>
            <person name="Richardson P."/>
        </authorList>
    </citation>
    <scope>NUCLEOTIDE SEQUENCE [LARGE SCALE GENOMIC DNA]</scope>
    <source>
        <strain evidence="2">MIT 9312</strain>
    </source>
</reference>
<organism evidence="1 2">
    <name type="scientific">Prochlorococcus marinus (strain MIT 9312)</name>
    <dbReference type="NCBI Taxonomy" id="74546"/>
    <lineage>
        <taxon>Bacteria</taxon>
        <taxon>Bacillati</taxon>
        <taxon>Cyanobacteriota</taxon>
        <taxon>Cyanophyceae</taxon>
        <taxon>Synechococcales</taxon>
        <taxon>Prochlorococcaceae</taxon>
        <taxon>Prochlorococcus</taxon>
    </lineage>
</organism>
<evidence type="ECO:0000313" key="2">
    <source>
        <dbReference type="Proteomes" id="UP000002715"/>
    </source>
</evidence>
<sequence>MSEVAFLRAMNGVVSFIKPPLSLLLNYPPFNLKLIEYYYPSINALWFSRLSLPIQ</sequence>